<reference evidence="4" key="1">
    <citation type="submission" date="2025-08" db="UniProtKB">
        <authorList>
            <consortium name="RefSeq"/>
        </authorList>
    </citation>
    <scope>IDENTIFICATION</scope>
    <source>
        <tissue evidence="4">Spleen</tissue>
    </source>
</reference>
<dbReference type="InterPro" id="IPR007951">
    <property type="entry name" value="KRTAP_PMG"/>
</dbReference>
<organism evidence="3 4">
    <name type="scientific">Chrysochloris asiatica</name>
    <name type="common">Cape golden mole</name>
    <dbReference type="NCBI Taxonomy" id="185453"/>
    <lineage>
        <taxon>Eukaryota</taxon>
        <taxon>Metazoa</taxon>
        <taxon>Chordata</taxon>
        <taxon>Craniata</taxon>
        <taxon>Vertebrata</taxon>
        <taxon>Euteleostomi</taxon>
        <taxon>Mammalia</taxon>
        <taxon>Eutheria</taxon>
        <taxon>Afrotheria</taxon>
        <taxon>Chrysochloridae</taxon>
        <taxon>Chrysochlorinae</taxon>
        <taxon>Chrysochloris</taxon>
    </lineage>
</organism>
<evidence type="ECO:0000313" key="3">
    <source>
        <dbReference type="Proteomes" id="UP000504623"/>
    </source>
</evidence>
<accession>A0A9B0TCU0</accession>
<dbReference type="Pfam" id="PF05287">
    <property type="entry name" value="PMG"/>
    <property type="match status" value="1"/>
</dbReference>
<comment type="similarity">
    <text evidence="2">Belongs to the PMG family.</text>
</comment>
<keyword evidence="1 2" id="KW-0416">Keratin</keyword>
<dbReference type="RefSeq" id="XP_006862643.1">
    <property type="nucleotide sequence ID" value="XM_006862581.1"/>
</dbReference>
<sequence length="175" mass="18902">MPYNCYSGNFSSQSLGSCQRYLGSSCGSSYPSNLVYSTGLSSPSICQLGSSLYRGCQETCCEPKSCQTFCVVPKPIQASCYRPRPSTLCSPCQNAYAGSLGFGSRSSCSLGYGSRSCYSQSCRSLSFRPLNYGTCGFPSLGYGSGFCYPTYFLSRSYQSSCYRPTCGSNCFRLTC</sequence>
<comment type="subunit">
    <text evidence="2">Interacts with hair keratins.</text>
</comment>
<gene>
    <name evidence="4" type="primary">LOC102823580</name>
</gene>
<dbReference type="GeneID" id="102823580"/>
<dbReference type="AlphaFoldDB" id="A0A9B0TCU0"/>
<dbReference type="OrthoDB" id="9835168at2759"/>
<evidence type="ECO:0000256" key="1">
    <source>
        <dbReference type="ARBA" id="ARBA00022744"/>
    </source>
</evidence>
<proteinExistence type="inferred from homology"/>
<dbReference type="GO" id="GO:0045095">
    <property type="term" value="C:keratin filament"/>
    <property type="evidence" value="ECO:0007669"/>
    <property type="project" value="UniProtKB-UniRule"/>
</dbReference>
<dbReference type="GO" id="GO:0005829">
    <property type="term" value="C:cytosol"/>
    <property type="evidence" value="ECO:0007669"/>
    <property type="project" value="UniProtKB-ARBA"/>
</dbReference>
<evidence type="ECO:0000256" key="2">
    <source>
        <dbReference type="RuleBase" id="RU369044"/>
    </source>
</evidence>
<comment type="function">
    <text evidence="2">In the hair cortex, hair keratin intermediate filaments are embedded in an interfilamentous matrix, consisting of hair keratin-associated proteins (KRTAP), which are essential for the formation of a rigid and resistant hair shaft through their extensive disulfide bond cross-linking with abundant cysteine residues of hair keratins. The matrix proteins include the high-sulfur and high-glycine-tyrosine keratins.</text>
</comment>
<evidence type="ECO:0000313" key="4">
    <source>
        <dbReference type="RefSeq" id="XP_006862643.1"/>
    </source>
</evidence>
<protein>
    <recommendedName>
        <fullName evidence="2">Keratin-associated protein</fullName>
    </recommendedName>
</protein>
<dbReference type="Proteomes" id="UP000504623">
    <property type="component" value="Unplaced"/>
</dbReference>
<name>A0A9B0TCU0_CHRAS</name>
<keyword evidence="3" id="KW-1185">Reference proteome</keyword>